<dbReference type="SUPFAM" id="SSF54427">
    <property type="entry name" value="NTF2-like"/>
    <property type="match status" value="1"/>
</dbReference>
<evidence type="ECO:0000313" key="2">
    <source>
        <dbReference type="EMBL" id="KUP94226.1"/>
    </source>
</evidence>
<gene>
    <name evidence="2" type="ORF">TRIHO_09620</name>
</gene>
<proteinExistence type="predicted"/>
<dbReference type="RefSeq" id="WP_068240865.1">
    <property type="nucleotide sequence ID" value="NZ_LPUY01000025.1"/>
</dbReference>
<evidence type="ECO:0000259" key="1">
    <source>
        <dbReference type="Pfam" id="PF12680"/>
    </source>
</evidence>
<evidence type="ECO:0000313" key="3">
    <source>
        <dbReference type="Proteomes" id="UP000068382"/>
    </source>
</evidence>
<organism evidence="2 3">
    <name type="scientific">Tritonibacter horizontis</name>
    <dbReference type="NCBI Taxonomy" id="1768241"/>
    <lineage>
        <taxon>Bacteria</taxon>
        <taxon>Pseudomonadati</taxon>
        <taxon>Pseudomonadota</taxon>
        <taxon>Alphaproteobacteria</taxon>
        <taxon>Rhodobacterales</taxon>
        <taxon>Paracoccaceae</taxon>
        <taxon>Tritonibacter</taxon>
    </lineage>
</organism>
<reference evidence="2 3" key="1">
    <citation type="submission" date="2015-12" db="EMBL/GenBank/DDBJ databases">
        <title>Genome sequence of the marine Rhodobacteraceae strain O3.65, Candidatus Tritonibacter horizontis.</title>
        <authorList>
            <person name="Poehlein A."/>
            <person name="Giebel H.A."/>
            <person name="Voget S."/>
            <person name="Brinkhoff T."/>
        </authorList>
    </citation>
    <scope>NUCLEOTIDE SEQUENCE [LARGE SCALE GENOMIC DNA]</scope>
    <source>
        <strain evidence="2 3">O3.65</strain>
    </source>
</reference>
<dbReference type="InterPro" id="IPR037401">
    <property type="entry name" value="SnoaL-like"/>
</dbReference>
<dbReference type="InterPro" id="IPR032710">
    <property type="entry name" value="NTF2-like_dom_sf"/>
</dbReference>
<protein>
    <submittedName>
        <fullName evidence="2">SnoaL-like domain protein</fullName>
    </submittedName>
</protein>
<comment type="caution">
    <text evidence="2">The sequence shown here is derived from an EMBL/GenBank/DDBJ whole genome shotgun (WGS) entry which is preliminary data.</text>
</comment>
<keyword evidence="3" id="KW-1185">Reference proteome</keyword>
<dbReference type="OrthoDB" id="7869337at2"/>
<dbReference type="PANTHER" id="PTHR41252:SF1">
    <property type="entry name" value="BLR2505 PROTEIN"/>
    <property type="match status" value="1"/>
</dbReference>
<dbReference type="PANTHER" id="PTHR41252">
    <property type="entry name" value="BLR2505 PROTEIN"/>
    <property type="match status" value="1"/>
</dbReference>
<feature type="domain" description="SnoaL-like" evidence="1">
    <location>
        <begin position="14"/>
        <end position="125"/>
    </location>
</feature>
<dbReference type="Pfam" id="PF12680">
    <property type="entry name" value="SnoaL_2"/>
    <property type="match status" value="1"/>
</dbReference>
<dbReference type="Gene3D" id="3.10.450.50">
    <property type="match status" value="1"/>
</dbReference>
<accession>A0A132C113</accession>
<name>A0A132C113_9RHOB</name>
<dbReference type="EMBL" id="LPUY01000025">
    <property type="protein sequence ID" value="KUP94226.1"/>
    <property type="molecule type" value="Genomic_DNA"/>
</dbReference>
<dbReference type="Proteomes" id="UP000068382">
    <property type="component" value="Unassembled WGS sequence"/>
</dbReference>
<dbReference type="AlphaFoldDB" id="A0A132C113"/>
<sequence>MPTKIQELPAKDVVQHFFAALRSSGPDAALEFVGDDAVFIAVLGDDFRKYLPMYGKYVGKKGARDFLHSLSESFDTQEFITQKVISEGNSVALWGKFHHIVRSTGRDFHSDWALVCEVKDGKIEHYQFYEDTAALEAAFHLPGRAERVAAVADAS</sequence>